<accession>F2DTL7</accession>
<feature type="compositionally biased region" description="Basic and acidic residues" evidence="1">
    <location>
        <begin position="147"/>
        <end position="160"/>
    </location>
</feature>
<organism evidence="2">
    <name type="scientific">Hordeum vulgare subsp. vulgare</name>
    <name type="common">Domesticated barley</name>
    <dbReference type="NCBI Taxonomy" id="112509"/>
    <lineage>
        <taxon>Eukaryota</taxon>
        <taxon>Viridiplantae</taxon>
        <taxon>Streptophyta</taxon>
        <taxon>Embryophyta</taxon>
        <taxon>Tracheophyta</taxon>
        <taxon>Spermatophyta</taxon>
        <taxon>Magnoliopsida</taxon>
        <taxon>Liliopsida</taxon>
        <taxon>Poales</taxon>
        <taxon>Poaceae</taxon>
        <taxon>BOP clade</taxon>
        <taxon>Pooideae</taxon>
        <taxon>Triticodae</taxon>
        <taxon>Triticeae</taxon>
        <taxon>Hordeinae</taxon>
        <taxon>Hordeum</taxon>
    </lineage>
</organism>
<dbReference type="EMBL" id="AK367235">
    <property type="protein sequence ID" value="BAJ98438.1"/>
    <property type="molecule type" value="mRNA"/>
</dbReference>
<feature type="compositionally biased region" description="Acidic residues" evidence="1">
    <location>
        <begin position="238"/>
        <end position="249"/>
    </location>
</feature>
<dbReference type="AlphaFoldDB" id="F2DTL7"/>
<name>F2DTL7_HORVV</name>
<evidence type="ECO:0000256" key="1">
    <source>
        <dbReference type="SAM" id="MobiDB-lite"/>
    </source>
</evidence>
<feature type="region of interest" description="Disordered" evidence="1">
    <location>
        <begin position="135"/>
        <end position="292"/>
    </location>
</feature>
<feature type="compositionally biased region" description="Low complexity" evidence="1">
    <location>
        <begin position="218"/>
        <end position="237"/>
    </location>
</feature>
<protein>
    <submittedName>
        <fullName evidence="2">Predicted protein</fullName>
    </submittedName>
</protein>
<evidence type="ECO:0000313" key="2">
    <source>
        <dbReference type="EMBL" id="BAJ98438.1"/>
    </source>
</evidence>
<sequence length="332" mass="36133">MAQGDAEGSRSGGRRRRSRTWLWLRRPRRAALAAGRRGAHLQVAVCLWWWWWRRGRCAAAAEQPPEGRYSGRLDHGRDAGDRAVGGLRRLRRHRLPRRAAGCHGVLGAEEEHVGGEDGRLRIGLRGLHGGRLVGDRAPAERAGGVRPEPHVDALDVERVAAPRQQARGLPGGELRDADGAVGRGVPLGDHPPRQGHDGRLVQAGPVAGAPEDEPRAPAPAVRPAAADCGRGAPVALGAEEEVEADDEGDKDGGRRGQHGRRRRHGCPRHRHRSALAPQIAPSSPPKRLSLPLPNRGFSARNCGGLLEICVCEREVDLGRTGERCCTWWYIYY</sequence>
<feature type="compositionally biased region" description="Basic residues" evidence="1">
    <location>
        <begin position="255"/>
        <end position="273"/>
    </location>
</feature>
<proteinExistence type="evidence at transcript level"/>
<feature type="compositionally biased region" description="Basic and acidic residues" evidence="1">
    <location>
        <begin position="190"/>
        <end position="199"/>
    </location>
</feature>
<reference evidence="2" key="1">
    <citation type="journal article" date="2011" name="Plant Physiol.">
        <title>Comprehensive sequence analysis of 24,783 barley full-length cDNAs derived from 12 clone libraries.</title>
        <authorList>
            <person name="Matsumoto T."/>
            <person name="Tanaka T."/>
            <person name="Sakai H."/>
            <person name="Amano N."/>
            <person name="Kanamori H."/>
            <person name="Kurita K."/>
            <person name="Kikuta A."/>
            <person name="Kamiya K."/>
            <person name="Yamamoto M."/>
            <person name="Ikawa H."/>
            <person name="Fujii N."/>
            <person name="Hori K."/>
            <person name="Itoh T."/>
            <person name="Sato K."/>
        </authorList>
    </citation>
    <scope>NUCLEOTIDE SEQUENCE</scope>
    <source>
        <tissue evidence="2">Shoot and root</tissue>
    </source>
</reference>